<protein>
    <submittedName>
        <fullName evidence="13">Uncharacterized protein</fullName>
    </submittedName>
</protein>
<evidence type="ECO:0000256" key="10">
    <source>
        <dbReference type="ARBA" id="ARBA00023180"/>
    </source>
</evidence>
<comment type="pathway">
    <text evidence="2">Protein modification; protein glycosylation.</text>
</comment>
<feature type="domain" description="Galactosyltransferase N-terminal" evidence="12">
    <location>
        <begin position="9"/>
        <end position="136"/>
    </location>
</feature>
<name>A0A6J8AN54_MYTCO</name>
<comment type="subcellular location">
    <subcellularLocation>
        <location evidence="1">Membrane</location>
        <topology evidence="1">Single-pass type II membrane protein</topology>
    </subcellularLocation>
</comment>
<keyword evidence="7" id="KW-0735">Signal-anchor</keyword>
<evidence type="ECO:0000256" key="9">
    <source>
        <dbReference type="ARBA" id="ARBA00023136"/>
    </source>
</evidence>
<dbReference type="PANTHER" id="PTHR19300:SF38">
    <property type="entry name" value="BETA-1,4-GALACTOSYLTRANSFERASE"/>
    <property type="match status" value="1"/>
</dbReference>
<dbReference type="InterPro" id="IPR003859">
    <property type="entry name" value="Galactosyl_T"/>
</dbReference>
<feature type="domain" description="Galactosyltransferase C-terminal" evidence="11">
    <location>
        <begin position="141"/>
        <end position="216"/>
    </location>
</feature>
<evidence type="ECO:0000313" key="14">
    <source>
        <dbReference type="Proteomes" id="UP000507470"/>
    </source>
</evidence>
<organism evidence="13 14">
    <name type="scientific">Mytilus coruscus</name>
    <name type="common">Sea mussel</name>
    <dbReference type="NCBI Taxonomy" id="42192"/>
    <lineage>
        <taxon>Eukaryota</taxon>
        <taxon>Metazoa</taxon>
        <taxon>Spiralia</taxon>
        <taxon>Lophotrochozoa</taxon>
        <taxon>Mollusca</taxon>
        <taxon>Bivalvia</taxon>
        <taxon>Autobranchia</taxon>
        <taxon>Pteriomorphia</taxon>
        <taxon>Mytilida</taxon>
        <taxon>Mytiloidea</taxon>
        <taxon>Mytilidae</taxon>
        <taxon>Mytilinae</taxon>
        <taxon>Mytilus</taxon>
    </lineage>
</organism>
<evidence type="ECO:0000256" key="2">
    <source>
        <dbReference type="ARBA" id="ARBA00004922"/>
    </source>
</evidence>
<evidence type="ECO:0000259" key="11">
    <source>
        <dbReference type="Pfam" id="PF02709"/>
    </source>
</evidence>
<proteinExistence type="inferred from homology"/>
<dbReference type="Pfam" id="PF02709">
    <property type="entry name" value="Glyco_transf_7C"/>
    <property type="match status" value="1"/>
</dbReference>
<dbReference type="GO" id="GO:0008489">
    <property type="term" value="F:UDP-galactose:glucosylceramide beta-1,4-galactosyltransferase activity"/>
    <property type="evidence" value="ECO:0007669"/>
    <property type="project" value="TreeGrafter"/>
</dbReference>
<evidence type="ECO:0000259" key="12">
    <source>
        <dbReference type="Pfam" id="PF13733"/>
    </source>
</evidence>
<dbReference type="InterPro" id="IPR027791">
    <property type="entry name" value="Galactosyl_T_C"/>
</dbReference>
<comment type="similarity">
    <text evidence="3">Belongs to the glycosyltransferase 7 family.</text>
</comment>
<keyword evidence="14" id="KW-1185">Reference proteome</keyword>
<dbReference type="Proteomes" id="UP000507470">
    <property type="component" value="Unassembled WGS sequence"/>
</dbReference>
<dbReference type="InterPro" id="IPR029044">
    <property type="entry name" value="Nucleotide-diphossugar_trans"/>
</dbReference>
<evidence type="ECO:0000256" key="7">
    <source>
        <dbReference type="ARBA" id="ARBA00022968"/>
    </source>
</evidence>
<dbReference type="GO" id="GO:0005975">
    <property type="term" value="P:carbohydrate metabolic process"/>
    <property type="evidence" value="ECO:0007669"/>
    <property type="project" value="InterPro"/>
</dbReference>
<dbReference type="Pfam" id="PF13733">
    <property type="entry name" value="Glyco_transf_7N"/>
    <property type="match status" value="1"/>
</dbReference>
<dbReference type="SUPFAM" id="SSF53448">
    <property type="entry name" value="Nucleotide-diphospho-sugar transferases"/>
    <property type="match status" value="1"/>
</dbReference>
<evidence type="ECO:0000313" key="13">
    <source>
        <dbReference type="EMBL" id="CAC5371107.1"/>
    </source>
</evidence>
<evidence type="ECO:0000256" key="6">
    <source>
        <dbReference type="ARBA" id="ARBA00022692"/>
    </source>
</evidence>
<dbReference type="GO" id="GO:0005794">
    <property type="term" value="C:Golgi apparatus"/>
    <property type="evidence" value="ECO:0007669"/>
    <property type="project" value="TreeGrafter"/>
</dbReference>
<dbReference type="PRINTS" id="PR02050">
    <property type="entry name" value="B14GALTRFASE"/>
</dbReference>
<keyword evidence="4 13" id="KW-0328">Glycosyltransferase</keyword>
<reference evidence="13 14" key="1">
    <citation type="submission" date="2020-06" db="EMBL/GenBank/DDBJ databases">
        <authorList>
            <person name="Li R."/>
            <person name="Bekaert M."/>
        </authorList>
    </citation>
    <scope>NUCLEOTIDE SEQUENCE [LARGE SCALE GENOMIC DNA]</scope>
    <source>
        <strain evidence="14">wild</strain>
    </source>
</reference>
<evidence type="ECO:0000256" key="8">
    <source>
        <dbReference type="ARBA" id="ARBA00022989"/>
    </source>
</evidence>
<keyword evidence="6" id="KW-0812">Transmembrane</keyword>
<dbReference type="AlphaFoldDB" id="A0A6J8AN54"/>
<gene>
    <name evidence="13" type="ORF">MCOR_9686</name>
</gene>
<dbReference type="EMBL" id="CACVKT020001747">
    <property type="protein sequence ID" value="CAC5371107.1"/>
    <property type="molecule type" value="Genomic_DNA"/>
</dbReference>
<evidence type="ECO:0000256" key="3">
    <source>
        <dbReference type="ARBA" id="ARBA00005735"/>
    </source>
</evidence>
<evidence type="ECO:0000256" key="1">
    <source>
        <dbReference type="ARBA" id="ARBA00004606"/>
    </source>
</evidence>
<dbReference type="OrthoDB" id="10016069at2759"/>
<dbReference type="GO" id="GO:0016020">
    <property type="term" value="C:membrane"/>
    <property type="evidence" value="ECO:0007669"/>
    <property type="project" value="UniProtKB-SubCell"/>
</dbReference>
<accession>A0A6J8AN54</accession>
<keyword evidence="10" id="KW-0325">Glycoprotein</keyword>
<evidence type="ECO:0000256" key="4">
    <source>
        <dbReference type="ARBA" id="ARBA00022676"/>
    </source>
</evidence>
<keyword evidence="5 13" id="KW-0808">Transferase</keyword>
<dbReference type="UniPathway" id="UPA00378"/>
<evidence type="ECO:0000256" key="5">
    <source>
        <dbReference type="ARBA" id="ARBA00022679"/>
    </source>
</evidence>
<keyword evidence="8" id="KW-1133">Transmembrane helix</keyword>
<dbReference type="Gene3D" id="3.90.550.10">
    <property type="entry name" value="Spore Coat Polysaccharide Biosynthesis Protein SpsA, Chain A"/>
    <property type="match status" value="1"/>
</dbReference>
<keyword evidence="9" id="KW-0472">Membrane</keyword>
<sequence>MNVMCSFPPDSLYGYMPLNKQVLNITILNSIYSFMKDGHYRPPNCTAVQKVAIVVPYRDRHKQLQVFLNNVIPRIQQQQLEFTIYVIEQKSGLPFNRGILANIGFKEAMSDIEFDCIVFHDVDVLPEDDRNFYVCSDNPIQMSVKVEQFGYRLLYEELTGGIITFSKEQFEEINGFSNQFFGWGGEDDDLYRRIKFHKYELLRPFEDFGNCGSVSHMLAEKSSDRKKFLKFAYAVWKNDGLSNLRYTLLSKEKKHLYRWIYVSI</sequence>
<dbReference type="PANTHER" id="PTHR19300">
    <property type="entry name" value="BETA-1,4-GALACTOSYLTRANSFERASE"/>
    <property type="match status" value="1"/>
</dbReference>
<dbReference type="InterPro" id="IPR027995">
    <property type="entry name" value="Galactosyl_T_N"/>
</dbReference>